<dbReference type="EC" id="3.6.1.73" evidence="9"/>
<dbReference type="PANTHER" id="PTHR34699">
    <property type="match status" value="1"/>
</dbReference>
<keyword evidence="5" id="KW-0378">Hydrolase</keyword>
<dbReference type="Proteomes" id="UP000277633">
    <property type="component" value="Unassembled WGS sequence"/>
</dbReference>
<dbReference type="InterPro" id="IPR026533">
    <property type="entry name" value="NTPase/PRRC1"/>
</dbReference>
<dbReference type="InterPro" id="IPR029001">
    <property type="entry name" value="ITPase-like_fam"/>
</dbReference>
<evidence type="ECO:0000256" key="3">
    <source>
        <dbReference type="ARBA" id="ARBA00022723"/>
    </source>
</evidence>
<evidence type="ECO:0000256" key="7">
    <source>
        <dbReference type="ARBA" id="ARBA00023080"/>
    </source>
</evidence>
<dbReference type="GO" id="GO:0000166">
    <property type="term" value="F:nucleotide binding"/>
    <property type="evidence" value="ECO:0007669"/>
    <property type="project" value="UniProtKB-KW"/>
</dbReference>
<dbReference type="EMBL" id="QMWO01000021">
    <property type="protein sequence ID" value="RLG70112.1"/>
    <property type="molecule type" value="Genomic_DNA"/>
</dbReference>
<evidence type="ECO:0000256" key="6">
    <source>
        <dbReference type="ARBA" id="ARBA00022842"/>
    </source>
</evidence>
<accession>A0A497JGE1</accession>
<name>A0A497JGE1_9ARCH</name>
<gene>
    <name evidence="13" type="primary">yjjX</name>
    <name evidence="13" type="ORF">DRO07_00950</name>
</gene>
<dbReference type="AlphaFoldDB" id="A0A497JGE1"/>
<comment type="cofactor">
    <cofactor evidence="2">
        <name>Mg(2+)</name>
        <dbReference type="ChEBI" id="CHEBI:18420"/>
    </cofactor>
</comment>
<evidence type="ECO:0000256" key="2">
    <source>
        <dbReference type="ARBA" id="ARBA00001946"/>
    </source>
</evidence>
<keyword evidence="7" id="KW-0546">Nucleotide metabolism</keyword>
<reference evidence="13 14" key="1">
    <citation type="submission" date="2018-06" db="EMBL/GenBank/DDBJ databases">
        <title>Extensive metabolic versatility and redundancy in microbially diverse, dynamic hydrothermal sediments.</title>
        <authorList>
            <person name="Dombrowski N."/>
            <person name="Teske A."/>
            <person name="Baker B.J."/>
        </authorList>
    </citation>
    <scope>NUCLEOTIDE SEQUENCE [LARGE SCALE GENOMIC DNA]</scope>
    <source>
        <strain evidence="13">B9_G13</strain>
    </source>
</reference>
<keyword evidence="4" id="KW-0547">Nucleotide-binding</keyword>
<dbReference type="PANTHER" id="PTHR34699:SF2">
    <property type="entry name" value="NON-CANONICAL PURINE NTP PHOSPHATASE_PRRC1 DOMAIN-CONTAINING PROTEIN"/>
    <property type="match status" value="1"/>
</dbReference>
<evidence type="ECO:0000256" key="11">
    <source>
        <dbReference type="ARBA" id="ARBA00048781"/>
    </source>
</evidence>
<protein>
    <recommendedName>
        <fullName evidence="9">inosine/xanthosine triphosphatase</fullName>
        <ecNumber evidence="9">3.6.1.73</ecNumber>
    </recommendedName>
</protein>
<comment type="caution">
    <text evidence="13">The sequence shown here is derived from an EMBL/GenBank/DDBJ whole genome shotgun (WGS) entry which is preliminary data.</text>
</comment>
<dbReference type="Gene3D" id="3.90.950.10">
    <property type="match status" value="1"/>
</dbReference>
<evidence type="ECO:0000256" key="8">
    <source>
        <dbReference type="ARBA" id="ARBA00023211"/>
    </source>
</evidence>
<evidence type="ECO:0000313" key="14">
    <source>
        <dbReference type="Proteomes" id="UP000277633"/>
    </source>
</evidence>
<dbReference type="GO" id="GO:0103023">
    <property type="term" value="F:ITPase activity"/>
    <property type="evidence" value="ECO:0007669"/>
    <property type="project" value="UniProtKB-EC"/>
</dbReference>
<sequence length="68" mass="7326">MLIAVGTTNPVKIEAVRSAIQKLWHNAKVQGIYAESGVSYQPKGDEEAIRGAINRAKSALEKLDADFG</sequence>
<evidence type="ECO:0000256" key="4">
    <source>
        <dbReference type="ARBA" id="ARBA00022741"/>
    </source>
</evidence>
<keyword evidence="8" id="KW-0464">Manganese</keyword>
<comment type="catalytic activity">
    <reaction evidence="10">
        <text>ITP + H2O = IDP + phosphate + H(+)</text>
        <dbReference type="Rhea" id="RHEA:28330"/>
        <dbReference type="ChEBI" id="CHEBI:15377"/>
        <dbReference type="ChEBI" id="CHEBI:15378"/>
        <dbReference type="ChEBI" id="CHEBI:43474"/>
        <dbReference type="ChEBI" id="CHEBI:58280"/>
        <dbReference type="ChEBI" id="CHEBI:61402"/>
        <dbReference type="EC" id="3.6.1.73"/>
    </reaction>
</comment>
<dbReference type="GO" id="GO:0006772">
    <property type="term" value="P:thiamine metabolic process"/>
    <property type="evidence" value="ECO:0007669"/>
    <property type="project" value="TreeGrafter"/>
</dbReference>
<evidence type="ECO:0000256" key="9">
    <source>
        <dbReference type="ARBA" id="ARBA00038901"/>
    </source>
</evidence>
<dbReference type="SUPFAM" id="SSF52972">
    <property type="entry name" value="ITPase-like"/>
    <property type="match status" value="1"/>
</dbReference>
<keyword evidence="6" id="KW-0460">Magnesium</keyword>
<organism evidence="13 14">
    <name type="scientific">Candidatus Iainarchaeum sp</name>
    <dbReference type="NCBI Taxonomy" id="3101447"/>
    <lineage>
        <taxon>Archaea</taxon>
        <taxon>Candidatus Iainarchaeota</taxon>
        <taxon>Candidatus Iainarchaeia</taxon>
        <taxon>Candidatus Iainarchaeales</taxon>
        <taxon>Candidatus Iainarchaeaceae</taxon>
        <taxon>Candidatus Iainarchaeum</taxon>
    </lineage>
</organism>
<dbReference type="GO" id="GO:0009117">
    <property type="term" value="P:nucleotide metabolic process"/>
    <property type="evidence" value="ECO:0007669"/>
    <property type="project" value="UniProtKB-KW"/>
</dbReference>
<comment type="cofactor">
    <cofactor evidence="1">
        <name>Mn(2+)</name>
        <dbReference type="ChEBI" id="CHEBI:29035"/>
    </cofactor>
</comment>
<feature type="domain" description="Non-canonical purine NTP phosphatase/PRRC1" evidence="12">
    <location>
        <begin position="6"/>
        <end position="68"/>
    </location>
</feature>
<comment type="catalytic activity">
    <reaction evidence="11">
        <text>XTP + H2O = XDP + phosphate + H(+)</text>
        <dbReference type="Rhea" id="RHEA:28406"/>
        <dbReference type="ChEBI" id="CHEBI:15377"/>
        <dbReference type="ChEBI" id="CHEBI:15378"/>
        <dbReference type="ChEBI" id="CHEBI:43474"/>
        <dbReference type="ChEBI" id="CHEBI:59884"/>
        <dbReference type="ChEBI" id="CHEBI:61314"/>
        <dbReference type="EC" id="3.6.1.73"/>
    </reaction>
</comment>
<dbReference type="GO" id="GO:0046872">
    <property type="term" value="F:metal ion binding"/>
    <property type="evidence" value="ECO:0007669"/>
    <property type="project" value="UniProtKB-KW"/>
</dbReference>
<evidence type="ECO:0000259" key="12">
    <source>
        <dbReference type="Pfam" id="PF01931"/>
    </source>
</evidence>
<evidence type="ECO:0000313" key="13">
    <source>
        <dbReference type="EMBL" id="RLG70112.1"/>
    </source>
</evidence>
<evidence type="ECO:0000256" key="10">
    <source>
        <dbReference type="ARBA" id="ARBA00048174"/>
    </source>
</evidence>
<keyword evidence="3" id="KW-0479">Metal-binding</keyword>
<dbReference type="InterPro" id="IPR050299">
    <property type="entry name" value="YjjX_NTPase"/>
</dbReference>
<evidence type="ECO:0000256" key="1">
    <source>
        <dbReference type="ARBA" id="ARBA00001936"/>
    </source>
</evidence>
<evidence type="ECO:0000256" key="5">
    <source>
        <dbReference type="ARBA" id="ARBA00022801"/>
    </source>
</evidence>
<feature type="non-terminal residue" evidence="13">
    <location>
        <position position="68"/>
    </location>
</feature>
<dbReference type="Pfam" id="PF01931">
    <property type="entry name" value="NTPase_I-T"/>
    <property type="match status" value="1"/>
</dbReference>
<proteinExistence type="predicted"/>